<dbReference type="SFLD" id="SFLDG00358">
    <property type="entry name" value="Main_(cytGST)"/>
    <property type="match status" value="1"/>
</dbReference>
<organism evidence="8 9">
    <name type="scientific">Morus notabilis</name>
    <dbReference type="NCBI Taxonomy" id="981085"/>
    <lineage>
        <taxon>Eukaryota</taxon>
        <taxon>Viridiplantae</taxon>
        <taxon>Streptophyta</taxon>
        <taxon>Embryophyta</taxon>
        <taxon>Tracheophyta</taxon>
        <taxon>Spermatophyta</taxon>
        <taxon>Magnoliopsida</taxon>
        <taxon>eudicotyledons</taxon>
        <taxon>Gunneridae</taxon>
        <taxon>Pentapetalae</taxon>
        <taxon>rosids</taxon>
        <taxon>fabids</taxon>
        <taxon>Rosales</taxon>
        <taxon>Moraceae</taxon>
        <taxon>Moreae</taxon>
        <taxon>Morus</taxon>
    </lineage>
</organism>
<evidence type="ECO:0000313" key="8">
    <source>
        <dbReference type="EMBL" id="EXB63784.1"/>
    </source>
</evidence>
<comment type="similarity">
    <text evidence="3">Belongs to the GST superfamily. Tau family.</text>
</comment>
<evidence type="ECO:0000259" key="7">
    <source>
        <dbReference type="PROSITE" id="PS50405"/>
    </source>
</evidence>
<reference evidence="9" key="1">
    <citation type="submission" date="2013-01" db="EMBL/GenBank/DDBJ databases">
        <title>Draft Genome Sequence of a Mulberry Tree, Morus notabilis C.K. Schneid.</title>
        <authorList>
            <person name="He N."/>
            <person name="Zhao S."/>
        </authorList>
    </citation>
    <scope>NUCLEOTIDE SEQUENCE</scope>
</reference>
<dbReference type="OrthoDB" id="4951845at2759"/>
<dbReference type="FunFam" id="1.20.1050.10:FF:000016">
    <property type="entry name" value="Glutathione S-transferase U9"/>
    <property type="match status" value="1"/>
</dbReference>
<dbReference type="SUPFAM" id="SSF47616">
    <property type="entry name" value="GST C-terminal domain-like"/>
    <property type="match status" value="1"/>
</dbReference>
<dbReference type="PANTHER" id="PTHR11260">
    <property type="entry name" value="GLUTATHIONE S-TRANSFERASE, GST, SUPERFAMILY, GST DOMAIN CONTAINING"/>
    <property type="match status" value="1"/>
</dbReference>
<dbReference type="InterPro" id="IPR045073">
    <property type="entry name" value="Omega/Tau-like"/>
</dbReference>
<dbReference type="PROSITE" id="PS50404">
    <property type="entry name" value="GST_NTER"/>
    <property type="match status" value="1"/>
</dbReference>
<dbReference type="Proteomes" id="UP000030645">
    <property type="component" value="Unassembled WGS sequence"/>
</dbReference>
<dbReference type="Gene3D" id="3.40.30.10">
    <property type="entry name" value="Glutaredoxin"/>
    <property type="match status" value="1"/>
</dbReference>
<dbReference type="CDD" id="cd03185">
    <property type="entry name" value="GST_C_Tau"/>
    <property type="match status" value="1"/>
</dbReference>
<dbReference type="Gene3D" id="1.20.1050.10">
    <property type="match status" value="1"/>
</dbReference>
<dbReference type="eggNOG" id="KOG0406">
    <property type="taxonomic scope" value="Eukaryota"/>
</dbReference>
<comment type="catalytic activity">
    <reaction evidence="4 5">
        <text>RX + glutathione = an S-substituted glutathione + a halide anion + H(+)</text>
        <dbReference type="Rhea" id="RHEA:16437"/>
        <dbReference type="ChEBI" id="CHEBI:15378"/>
        <dbReference type="ChEBI" id="CHEBI:16042"/>
        <dbReference type="ChEBI" id="CHEBI:17792"/>
        <dbReference type="ChEBI" id="CHEBI:57925"/>
        <dbReference type="ChEBI" id="CHEBI:90779"/>
        <dbReference type="EC" id="2.5.1.18"/>
    </reaction>
</comment>
<dbReference type="CDD" id="cd03058">
    <property type="entry name" value="GST_N_Tau"/>
    <property type="match status" value="1"/>
</dbReference>
<keyword evidence="9" id="KW-1185">Reference proteome</keyword>
<sequence length="232" mass="25328">MAESDLALIGAWQSPFVLRARVALNIKNLQYVFHEETFGNKSELLLKSNPVHKKIPVLLHSGKSICESLIIVEYIDEVWSSSGHAILPSDPYGRAIARFWAAYIDEKFFPSLRSIAVVQDEAGKKAAVEQVITGISLLEKAFGESSKGKPFFGGDHIGYLDIAFGGMLGWIKVTETIAGLKLIDPETTPQLAQWAEKFIHDPAVSGVFPDIGTLTEYSKVVIAKLRGSAGAK</sequence>
<feature type="domain" description="GST N-terminal" evidence="6">
    <location>
        <begin position="4"/>
        <end position="83"/>
    </location>
</feature>
<evidence type="ECO:0000259" key="6">
    <source>
        <dbReference type="PROSITE" id="PS50404"/>
    </source>
</evidence>
<dbReference type="InterPro" id="IPR040079">
    <property type="entry name" value="Glutathione_S-Trfase"/>
</dbReference>
<dbReference type="InterPro" id="IPR036282">
    <property type="entry name" value="Glutathione-S-Trfase_C_sf"/>
</dbReference>
<evidence type="ECO:0000313" key="9">
    <source>
        <dbReference type="Proteomes" id="UP000030645"/>
    </source>
</evidence>
<protein>
    <recommendedName>
        <fullName evidence="5">Glutathione S-transferase</fullName>
        <ecNumber evidence="5">2.5.1.18</ecNumber>
    </recommendedName>
</protein>
<dbReference type="KEGG" id="mnt:21403922"/>
<dbReference type="InterPro" id="IPR004045">
    <property type="entry name" value="Glutathione_S-Trfase_N"/>
</dbReference>
<dbReference type="GO" id="GO:0005829">
    <property type="term" value="C:cytosol"/>
    <property type="evidence" value="ECO:0007669"/>
    <property type="project" value="UniProtKB-SubCell"/>
</dbReference>
<comment type="function">
    <text evidence="5">Is involved in the conjugation of reduced glutathione to a wide number of exogenous and endogenous hydrophobic electrophiles.</text>
</comment>
<gene>
    <name evidence="8" type="ORF">L484_021055</name>
</gene>
<dbReference type="EMBL" id="KE344492">
    <property type="protein sequence ID" value="EXB63784.1"/>
    <property type="molecule type" value="Genomic_DNA"/>
</dbReference>
<dbReference type="InterPro" id="IPR045074">
    <property type="entry name" value="GST_C_Tau"/>
</dbReference>
<dbReference type="InterPro" id="IPR036249">
    <property type="entry name" value="Thioredoxin-like_sf"/>
</dbReference>
<comment type="subcellular location">
    <subcellularLocation>
        <location evidence="5">Cytoplasm</location>
        <location evidence="5">Cytosol</location>
    </subcellularLocation>
</comment>
<dbReference type="Pfam" id="PF13410">
    <property type="entry name" value="GST_C_2"/>
    <property type="match status" value="1"/>
</dbReference>
<feature type="domain" description="GST C-terminal" evidence="7">
    <location>
        <begin position="90"/>
        <end position="221"/>
    </location>
</feature>
<evidence type="ECO:0000256" key="2">
    <source>
        <dbReference type="ARBA" id="ARBA00022679"/>
    </source>
</evidence>
<keyword evidence="1" id="KW-0216">Detoxification</keyword>
<dbReference type="SFLD" id="SFLDS00019">
    <property type="entry name" value="Glutathione_Transferase_(cytos"/>
    <property type="match status" value="1"/>
</dbReference>
<dbReference type="GO" id="GO:0006749">
    <property type="term" value="P:glutathione metabolic process"/>
    <property type="evidence" value="ECO:0007669"/>
    <property type="project" value="InterPro"/>
</dbReference>
<dbReference type="GO" id="GO:0004364">
    <property type="term" value="F:glutathione transferase activity"/>
    <property type="evidence" value="ECO:0007669"/>
    <property type="project" value="UniProtKB-UniRule"/>
</dbReference>
<dbReference type="SFLD" id="SFLDG01152">
    <property type="entry name" value="Main.3:_Omega-_and_Tau-like"/>
    <property type="match status" value="1"/>
</dbReference>
<proteinExistence type="inferred from homology"/>
<dbReference type="GO" id="GO:0009407">
    <property type="term" value="P:toxin catabolic process"/>
    <property type="evidence" value="ECO:0007669"/>
    <property type="project" value="UniProtKB-ARBA"/>
</dbReference>
<keyword evidence="5" id="KW-0963">Cytoplasm</keyword>
<dbReference type="EC" id="2.5.1.18" evidence="5"/>
<accession>W9RBX4</accession>
<dbReference type="FunFam" id="3.40.30.10:FF:000044">
    <property type="entry name" value="Glutathione S-transferase GSTU6"/>
    <property type="match status" value="1"/>
</dbReference>
<evidence type="ECO:0000256" key="3">
    <source>
        <dbReference type="ARBA" id="ARBA00025743"/>
    </source>
</evidence>
<dbReference type="InterPro" id="IPR010987">
    <property type="entry name" value="Glutathione-S-Trfase_C-like"/>
</dbReference>
<dbReference type="STRING" id="981085.W9RBX4"/>
<evidence type="ECO:0000256" key="5">
    <source>
        <dbReference type="RuleBase" id="RU369102"/>
    </source>
</evidence>
<dbReference type="SUPFAM" id="SSF52833">
    <property type="entry name" value="Thioredoxin-like"/>
    <property type="match status" value="1"/>
</dbReference>
<keyword evidence="2 5" id="KW-0808">Transferase</keyword>
<name>W9RBX4_9ROSA</name>
<dbReference type="AlphaFoldDB" id="W9RBX4"/>
<evidence type="ECO:0000256" key="4">
    <source>
        <dbReference type="ARBA" id="ARBA00047960"/>
    </source>
</evidence>
<dbReference type="PANTHER" id="PTHR11260:SF615">
    <property type="entry name" value="GLUTATHIONE S-TRANSFERASE U17"/>
    <property type="match status" value="1"/>
</dbReference>
<evidence type="ECO:0000256" key="1">
    <source>
        <dbReference type="ARBA" id="ARBA00022575"/>
    </source>
</evidence>
<dbReference type="Pfam" id="PF02798">
    <property type="entry name" value="GST_N"/>
    <property type="match status" value="1"/>
</dbReference>
<dbReference type="PROSITE" id="PS50405">
    <property type="entry name" value="GST_CTER"/>
    <property type="match status" value="1"/>
</dbReference>